<dbReference type="Proteomes" id="UP000078560">
    <property type="component" value="Unassembled WGS sequence"/>
</dbReference>
<dbReference type="EMBL" id="FLQU01000394">
    <property type="protein sequence ID" value="SBS85124.1"/>
    <property type="molecule type" value="Genomic_DNA"/>
</dbReference>
<evidence type="ECO:0000313" key="4">
    <source>
        <dbReference type="Proteomes" id="UP000078546"/>
    </source>
</evidence>
<sequence>MFLLRTKFEPGDFLDDGAAHVSTLCPHHIAFFIGVNIATNVARLYTEAVQKASGRHAKPHHTTPNALSDGKWFPFSS</sequence>
<name>A0A1A8VZK1_PLAOA</name>
<protein>
    <submittedName>
        <fullName evidence="2">Uncharacterized protein</fullName>
    </submittedName>
</protein>
<proteinExistence type="predicted"/>
<accession>A0A1A8VZK1</accession>
<dbReference type="AlphaFoldDB" id="A0A1A8VZK1"/>
<reference evidence="4 5" key="2">
    <citation type="submission" date="2016-05" db="EMBL/GenBank/DDBJ databases">
        <authorList>
            <person name="Naeem Raeece"/>
        </authorList>
    </citation>
    <scope>NUCLEOTIDE SEQUENCE [LARGE SCALE GENOMIC DNA]</scope>
</reference>
<gene>
    <name evidence="3" type="ORF">POVCU1_027140</name>
    <name evidence="2" type="ORF">POVCU2_0029840</name>
</gene>
<evidence type="ECO:0000313" key="3">
    <source>
        <dbReference type="EMBL" id="SBS93952.1"/>
    </source>
</evidence>
<evidence type="ECO:0000256" key="1">
    <source>
        <dbReference type="SAM" id="MobiDB-lite"/>
    </source>
</evidence>
<feature type="region of interest" description="Disordered" evidence="1">
    <location>
        <begin position="52"/>
        <end position="77"/>
    </location>
</feature>
<evidence type="ECO:0000313" key="2">
    <source>
        <dbReference type="EMBL" id="SBS85124.1"/>
    </source>
</evidence>
<evidence type="ECO:0000313" key="5">
    <source>
        <dbReference type="Proteomes" id="UP000078560"/>
    </source>
</evidence>
<dbReference type="EMBL" id="FLQV01000498">
    <property type="protein sequence ID" value="SBS93952.1"/>
    <property type="molecule type" value="Genomic_DNA"/>
</dbReference>
<dbReference type="Proteomes" id="UP000078546">
    <property type="component" value="Unassembled WGS sequence"/>
</dbReference>
<reference evidence="2" key="1">
    <citation type="submission" date="2016-05" db="EMBL/GenBank/DDBJ databases">
        <authorList>
            <person name="Lavstsen T."/>
            <person name="Jespersen J.S."/>
        </authorList>
    </citation>
    <scope>NUCLEOTIDE SEQUENCE [LARGE SCALE GENOMIC DNA]</scope>
</reference>
<organism evidence="2 5">
    <name type="scientific">Plasmodium ovale curtisi</name>
    <dbReference type="NCBI Taxonomy" id="864141"/>
    <lineage>
        <taxon>Eukaryota</taxon>
        <taxon>Sar</taxon>
        <taxon>Alveolata</taxon>
        <taxon>Apicomplexa</taxon>
        <taxon>Aconoidasida</taxon>
        <taxon>Haemosporida</taxon>
        <taxon>Plasmodiidae</taxon>
        <taxon>Plasmodium</taxon>
        <taxon>Plasmodium (Plasmodium)</taxon>
    </lineage>
</organism>